<sequence>MNTLGNTPTDGDLVAWDRDHHLHPWAGTEGFGSAEYMRVNTADGIYLWDAAGKRYIDGPGGMWCTQIGYGRQEMADTISQQVMKMPYASPWSFTTEPAAVLARMIAERTPGDLNTVHFTTGGSTAVDTALRTSLFMNKRLGRPEKRIVIGREKGYHGSTFLAATVTGKERFETSFEKAQDLVRFLPDVNPYHRPEAMSVDAWCDAKVADLENLIADVGADRIAAFIAEPILCSGGVIVPPPGYHKRTLEICRANDILYISDEVVTGFGRLGHWFASEEVFGIVPDIITCAKGLTSGYLPLGACIISDKIMKRIAEAPGDDVFYNGYTYSGHPVSCAAAIKNIEIMEREDILGHVQRVTPHFQDRLHQIKEKFPIVGDVRGDGLLGCIECRPGLNVESYEAHVKFGQKLDDACEEMGLLLRPFGNMAVFSPPLIISPSQMDEMFDIMEAGMAQVSKDYDA</sequence>
<evidence type="ECO:0000313" key="8">
    <source>
        <dbReference type="Proteomes" id="UP000050786"/>
    </source>
</evidence>
<dbReference type="PIRSF" id="PIRSF000521">
    <property type="entry name" value="Transaminase_4ab_Lys_Orn"/>
    <property type="match status" value="1"/>
</dbReference>
<dbReference type="InterPro" id="IPR015424">
    <property type="entry name" value="PyrdxlP-dep_Trfase"/>
</dbReference>
<dbReference type="InterPro" id="IPR015421">
    <property type="entry name" value="PyrdxlP-dep_Trfase_major"/>
</dbReference>
<evidence type="ECO:0000256" key="1">
    <source>
        <dbReference type="ARBA" id="ARBA00001933"/>
    </source>
</evidence>
<evidence type="ECO:0000256" key="2">
    <source>
        <dbReference type="ARBA" id="ARBA00008954"/>
    </source>
</evidence>
<reference evidence="8" key="1">
    <citation type="submission" date="2015-09" db="EMBL/GenBank/DDBJ databases">
        <authorList>
            <person name="Rodrigo-Torres L."/>
            <person name="Arahal D.R."/>
        </authorList>
    </citation>
    <scope>NUCLEOTIDE SEQUENCE [LARGE SCALE GENOMIC DNA]</scope>
    <source>
        <strain evidence="8">CECT 4293</strain>
    </source>
</reference>
<dbReference type="EMBL" id="CYPS01000033">
    <property type="protein sequence ID" value="CUH43041.1"/>
    <property type="molecule type" value="Genomic_DNA"/>
</dbReference>
<dbReference type="PANTHER" id="PTHR43094">
    <property type="entry name" value="AMINOTRANSFERASE"/>
    <property type="match status" value="1"/>
</dbReference>
<name>A0A0P1E3M9_9RHOB</name>
<evidence type="ECO:0000256" key="3">
    <source>
        <dbReference type="ARBA" id="ARBA00022576"/>
    </source>
</evidence>
<dbReference type="PROSITE" id="PS00600">
    <property type="entry name" value="AA_TRANSFER_CLASS_3"/>
    <property type="match status" value="1"/>
</dbReference>
<proteinExistence type="inferred from homology"/>
<dbReference type="CDD" id="cd00610">
    <property type="entry name" value="OAT_like"/>
    <property type="match status" value="1"/>
</dbReference>
<dbReference type="NCBIfam" id="NF005447">
    <property type="entry name" value="PRK07036.1"/>
    <property type="match status" value="1"/>
</dbReference>
<dbReference type="Proteomes" id="UP000050786">
    <property type="component" value="Unassembled WGS sequence"/>
</dbReference>
<keyword evidence="8" id="KW-1185">Reference proteome</keyword>
<dbReference type="Gene3D" id="3.40.640.10">
    <property type="entry name" value="Type I PLP-dependent aspartate aminotransferase-like (Major domain)"/>
    <property type="match status" value="1"/>
</dbReference>
<keyword evidence="4 7" id="KW-0808">Transferase</keyword>
<dbReference type="InterPro" id="IPR005814">
    <property type="entry name" value="Aminotrans_3"/>
</dbReference>
<dbReference type="EC" id="2.6.1.-" evidence="7"/>
<comment type="similarity">
    <text evidence="2 6">Belongs to the class-III pyridoxal-phosphate-dependent aminotransferase family.</text>
</comment>
<dbReference type="SUPFAM" id="SSF53383">
    <property type="entry name" value="PLP-dependent transferases"/>
    <property type="match status" value="1"/>
</dbReference>
<evidence type="ECO:0000256" key="4">
    <source>
        <dbReference type="ARBA" id="ARBA00022679"/>
    </source>
</evidence>
<evidence type="ECO:0000256" key="6">
    <source>
        <dbReference type="RuleBase" id="RU003560"/>
    </source>
</evidence>
<comment type="cofactor">
    <cofactor evidence="1">
        <name>pyridoxal 5'-phosphate</name>
        <dbReference type="ChEBI" id="CHEBI:597326"/>
    </cofactor>
</comment>
<gene>
    <name evidence="7" type="primary">bioK_1</name>
    <name evidence="7" type="ORF">RUM4293_01934</name>
</gene>
<organism evidence="7 8">
    <name type="scientific">Ruegeria atlantica</name>
    <dbReference type="NCBI Taxonomy" id="81569"/>
    <lineage>
        <taxon>Bacteria</taxon>
        <taxon>Pseudomonadati</taxon>
        <taxon>Pseudomonadota</taxon>
        <taxon>Alphaproteobacteria</taxon>
        <taxon>Rhodobacterales</taxon>
        <taxon>Roseobacteraceae</taxon>
        <taxon>Ruegeria</taxon>
    </lineage>
</organism>
<evidence type="ECO:0000313" key="7">
    <source>
        <dbReference type="EMBL" id="CUH43041.1"/>
    </source>
</evidence>
<dbReference type="InterPro" id="IPR049704">
    <property type="entry name" value="Aminotrans_3_PPA_site"/>
</dbReference>
<dbReference type="GO" id="GO:0008483">
    <property type="term" value="F:transaminase activity"/>
    <property type="evidence" value="ECO:0007669"/>
    <property type="project" value="UniProtKB-KW"/>
</dbReference>
<dbReference type="FunFam" id="3.40.640.10:FF:000014">
    <property type="entry name" value="Adenosylmethionine-8-amino-7-oxononanoate aminotransferase, probable"/>
    <property type="match status" value="1"/>
</dbReference>
<dbReference type="AlphaFoldDB" id="A0A0P1E3M9"/>
<dbReference type="Gene3D" id="3.90.1150.10">
    <property type="entry name" value="Aspartate Aminotransferase, domain 1"/>
    <property type="match status" value="1"/>
</dbReference>
<dbReference type="GO" id="GO:0030170">
    <property type="term" value="F:pyridoxal phosphate binding"/>
    <property type="evidence" value="ECO:0007669"/>
    <property type="project" value="InterPro"/>
</dbReference>
<dbReference type="RefSeq" id="WP_058273101.1">
    <property type="nucleotide sequence ID" value="NZ_CYPS01000033.1"/>
</dbReference>
<evidence type="ECO:0000256" key="5">
    <source>
        <dbReference type="ARBA" id="ARBA00022898"/>
    </source>
</evidence>
<keyword evidence="5 6" id="KW-0663">Pyridoxal phosphate</keyword>
<accession>A0A0P1E3M9</accession>
<dbReference type="Pfam" id="PF00202">
    <property type="entry name" value="Aminotran_3"/>
    <property type="match status" value="1"/>
</dbReference>
<keyword evidence="3 7" id="KW-0032">Aminotransferase</keyword>
<dbReference type="PANTHER" id="PTHR43094:SF1">
    <property type="entry name" value="AMINOTRANSFERASE CLASS-III"/>
    <property type="match status" value="1"/>
</dbReference>
<dbReference type="InterPro" id="IPR015422">
    <property type="entry name" value="PyrdxlP-dep_Trfase_small"/>
</dbReference>
<protein>
    <submittedName>
        <fullName evidence="7">L-Lysine-8-amino-7-oxononanoate aminotransferase</fullName>
        <ecNumber evidence="7">2.6.1.-</ecNumber>
    </submittedName>
</protein>